<feature type="compositionally biased region" description="Basic and acidic residues" evidence="1">
    <location>
        <begin position="23"/>
        <end position="32"/>
    </location>
</feature>
<proteinExistence type="predicted"/>
<dbReference type="EMBL" id="JANPWB010000009">
    <property type="protein sequence ID" value="KAJ1156245.1"/>
    <property type="molecule type" value="Genomic_DNA"/>
</dbReference>
<feature type="region of interest" description="Disordered" evidence="1">
    <location>
        <begin position="23"/>
        <end position="141"/>
    </location>
</feature>
<dbReference type="Proteomes" id="UP001066276">
    <property type="component" value="Chromosome 5"/>
</dbReference>
<gene>
    <name evidence="2" type="ORF">NDU88_008969</name>
</gene>
<reference evidence="2" key="1">
    <citation type="journal article" date="2022" name="bioRxiv">
        <title>Sequencing and chromosome-scale assembly of the giantPleurodeles waltlgenome.</title>
        <authorList>
            <person name="Brown T."/>
            <person name="Elewa A."/>
            <person name="Iarovenko S."/>
            <person name="Subramanian E."/>
            <person name="Araus A.J."/>
            <person name="Petzold A."/>
            <person name="Susuki M."/>
            <person name="Suzuki K.-i.T."/>
            <person name="Hayashi T."/>
            <person name="Toyoda A."/>
            <person name="Oliveira C."/>
            <person name="Osipova E."/>
            <person name="Leigh N.D."/>
            <person name="Simon A."/>
            <person name="Yun M.H."/>
        </authorList>
    </citation>
    <scope>NUCLEOTIDE SEQUENCE</scope>
    <source>
        <strain evidence="2">20211129_DDA</strain>
        <tissue evidence="2">Liver</tissue>
    </source>
</reference>
<keyword evidence="3" id="KW-1185">Reference proteome</keyword>
<evidence type="ECO:0000313" key="3">
    <source>
        <dbReference type="Proteomes" id="UP001066276"/>
    </source>
</evidence>
<sequence>MPECQNVSLFLMQVCHLESLCNRADEKNEDSKMAGAPSPNRRSGNALVVYIQTNKWEADDDRERKREREREEVSVLEEDGIEENMEATVSTVASDHESEATKHGERQRRGRKPQVSGEADMREGHGAYPGELEENKGGDGI</sequence>
<protein>
    <submittedName>
        <fullName evidence="2">Uncharacterized protein</fullName>
    </submittedName>
</protein>
<organism evidence="2 3">
    <name type="scientific">Pleurodeles waltl</name>
    <name type="common">Iberian ribbed newt</name>
    <dbReference type="NCBI Taxonomy" id="8319"/>
    <lineage>
        <taxon>Eukaryota</taxon>
        <taxon>Metazoa</taxon>
        <taxon>Chordata</taxon>
        <taxon>Craniata</taxon>
        <taxon>Vertebrata</taxon>
        <taxon>Euteleostomi</taxon>
        <taxon>Amphibia</taxon>
        <taxon>Batrachia</taxon>
        <taxon>Caudata</taxon>
        <taxon>Salamandroidea</taxon>
        <taxon>Salamandridae</taxon>
        <taxon>Pleurodelinae</taxon>
        <taxon>Pleurodeles</taxon>
    </lineage>
</organism>
<name>A0AAV7RZ73_PLEWA</name>
<dbReference type="AlphaFoldDB" id="A0AAV7RZ73"/>
<accession>A0AAV7RZ73</accession>
<evidence type="ECO:0000256" key="1">
    <source>
        <dbReference type="SAM" id="MobiDB-lite"/>
    </source>
</evidence>
<feature type="compositionally biased region" description="Acidic residues" evidence="1">
    <location>
        <begin position="74"/>
        <end position="85"/>
    </location>
</feature>
<feature type="compositionally biased region" description="Basic and acidic residues" evidence="1">
    <location>
        <begin position="61"/>
        <end position="73"/>
    </location>
</feature>
<evidence type="ECO:0000313" key="2">
    <source>
        <dbReference type="EMBL" id="KAJ1156245.1"/>
    </source>
</evidence>
<comment type="caution">
    <text evidence="2">The sequence shown here is derived from an EMBL/GenBank/DDBJ whole genome shotgun (WGS) entry which is preliminary data.</text>
</comment>
<feature type="compositionally biased region" description="Basic and acidic residues" evidence="1">
    <location>
        <begin position="94"/>
        <end position="104"/>
    </location>
</feature>